<dbReference type="InterPro" id="IPR051158">
    <property type="entry name" value="Metallophosphoesterase_sf"/>
</dbReference>
<dbReference type="Pfam" id="PF00149">
    <property type="entry name" value="Metallophos"/>
    <property type="match status" value="1"/>
</dbReference>
<keyword evidence="1" id="KW-0479">Metal-binding</keyword>
<feature type="domain" description="Calcineurin-like phosphoesterase" evidence="3">
    <location>
        <begin position="53"/>
        <end position="229"/>
    </location>
</feature>
<dbReference type="SUPFAM" id="SSF56300">
    <property type="entry name" value="Metallo-dependent phosphatases"/>
    <property type="match status" value="1"/>
</dbReference>
<proteinExistence type="predicted"/>
<dbReference type="GO" id="GO:0016020">
    <property type="term" value="C:membrane"/>
    <property type="evidence" value="ECO:0007669"/>
    <property type="project" value="GOC"/>
</dbReference>
<gene>
    <name evidence="4" type="ORF">ABOD76_13550</name>
</gene>
<evidence type="ECO:0000256" key="1">
    <source>
        <dbReference type="ARBA" id="ARBA00022723"/>
    </source>
</evidence>
<dbReference type="KEGG" id="dsc:ABOD76_13550"/>
<dbReference type="InterPro" id="IPR029052">
    <property type="entry name" value="Metallo-depent_PP-like"/>
</dbReference>
<dbReference type="InterPro" id="IPR004843">
    <property type="entry name" value="Calcineurin-like_PHP"/>
</dbReference>
<dbReference type="GO" id="GO:0046872">
    <property type="term" value="F:metal ion binding"/>
    <property type="evidence" value="ECO:0007669"/>
    <property type="project" value="UniProtKB-KW"/>
</dbReference>
<evidence type="ECO:0000259" key="3">
    <source>
        <dbReference type="Pfam" id="PF00149"/>
    </source>
</evidence>
<dbReference type="EMBL" id="CP158299">
    <property type="protein sequence ID" value="XBV84465.1"/>
    <property type="molecule type" value="Genomic_DNA"/>
</dbReference>
<dbReference type="PANTHER" id="PTHR31302">
    <property type="entry name" value="TRANSMEMBRANE PROTEIN WITH METALLOPHOSPHOESTERASE DOMAIN-RELATED"/>
    <property type="match status" value="1"/>
</dbReference>
<dbReference type="InterPro" id="IPR006311">
    <property type="entry name" value="TAT_signal"/>
</dbReference>
<evidence type="ECO:0000313" key="4">
    <source>
        <dbReference type="EMBL" id="XBV84465.1"/>
    </source>
</evidence>
<dbReference type="PROSITE" id="PS51318">
    <property type="entry name" value="TAT"/>
    <property type="match status" value="1"/>
</dbReference>
<dbReference type="PANTHER" id="PTHR31302:SF31">
    <property type="entry name" value="PHOSPHODIESTERASE YAEI"/>
    <property type="match status" value="1"/>
</dbReference>
<organism evidence="4">
    <name type="scientific">Deinococcus sonorensis KR-87</name>
    <dbReference type="NCBI Taxonomy" id="694439"/>
    <lineage>
        <taxon>Bacteria</taxon>
        <taxon>Thermotogati</taxon>
        <taxon>Deinococcota</taxon>
        <taxon>Deinococci</taxon>
        <taxon>Deinococcales</taxon>
        <taxon>Deinococcaceae</taxon>
        <taxon>Deinococcus</taxon>
    </lineage>
</organism>
<dbReference type="GO" id="GO:0009245">
    <property type="term" value="P:lipid A biosynthetic process"/>
    <property type="evidence" value="ECO:0007669"/>
    <property type="project" value="TreeGrafter"/>
</dbReference>
<sequence length="292" mass="31111">MPDLTRRQLIRRAVFGLGGAGLLGGGMATAQAYAPAQLNVHVAPLAGLQAPLQVALLTDLHYGPYIHTAQVRGWVERTRSARPDLILLAGDLLDERMRGPADLLLAELGRLSAPLGVYAVWGNHDYGYFGRYGNARRGPANPDWARERTRLQAQLAEAGIRVLTNQGVSVRPDLYVAGVDDLSWGEPAVGAALQAAPAGSATLLMTHNPDLLPQLPAGLGLTVCGHTHGGQVRFPLIGAPVVPSRYGQRFAQGWIHDPVRAFVSRGLGVSGLPVRNLCPSEVVLLKLQPTHA</sequence>
<dbReference type="GO" id="GO:0008758">
    <property type="term" value="F:UDP-2,3-diacylglucosamine hydrolase activity"/>
    <property type="evidence" value="ECO:0007669"/>
    <property type="project" value="TreeGrafter"/>
</dbReference>
<dbReference type="AlphaFoldDB" id="A0AAU7U7X1"/>
<dbReference type="RefSeq" id="WP_350242502.1">
    <property type="nucleotide sequence ID" value="NZ_CP158299.1"/>
</dbReference>
<dbReference type="CDD" id="cd07385">
    <property type="entry name" value="MPP_YkuE_C"/>
    <property type="match status" value="1"/>
</dbReference>
<accession>A0AAU7U7X1</accession>
<evidence type="ECO:0000256" key="2">
    <source>
        <dbReference type="ARBA" id="ARBA00022801"/>
    </source>
</evidence>
<dbReference type="Gene3D" id="3.60.21.10">
    <property type="match status" value="1"/>
</dbReference>
<protein>
    <submittedName>
        <fullName evidence="4">Metallophosphoesterase</fullName>
    </submittedName>
</protein>
<reference evidence="4" key="1">
    <citation type="submission" date="2024-06" db="EMBL/GenBank/DDBJ databases">
        <title>Draft Genome Sequence of Deinococcus sonorensis Type Strain KR-87, a Biofilm Producing Representative of the Genus Deinococcus.</title>
        <authorList>
            <person name="Boren L.S."/>
            <person name="Grosso R.A."/>
            <person name="Hugenberg-Cox A.N."/>
            <person name="Hill J.T.E."/>
            <person name="Albert C.M."/>
            <person name="Tuohy J.M."/>
        </authorList>
    </citation>
    <scope>NUCLEOTIDE SEQUENCE</scope>
    <source>
        <strain evidence="4">KR-87</strain>
    </source>
</reference>
<name>A0AAU7U7X1_9DEIO</name>
<keyword evidence="2" id="KW-0378">Hydrolase</keyword>